<dbReference type="InterPro" id="IPR052515">
    <property type="entry name" value="Gfo/Idh/MocA_Oxidoreductase"/>
</dbReference>
<dbReference type="Gene3D" id="3.40.50.720">
    <property type="entry name" value="NAD(P)-binding Rossmann-like Domain"/>
    <property type="match status" value="1"/>
</dbReference>
<evidence type="ECO:0000259" key="2">
    <source>
        <dbReference type="Pfam" id="PF22725"/>
    </source>
</evidence>
<accession>A0ABV9N5K5</accession>
<dbReference type="InterPro" id="IPR055170">
    <property type="entry name" value="GFO_IDH_MocA-like_dom"/>
</dbReference>
<dbReference type="SUPFAM" id="SSF55347">
    <property type="entry name" value="Glyceraldehyde-3-phosphate dehydrogenase-like, C-terminal domain"/>
    <property type="match status" value="1"/>
</dbReference>
<keyword evidence="4" id="KW-1185">Reference proteome</keyword>
<name>A0ABV9N5K5_9FLAO</name>
<evidence type="ECO:0000259" key="1">
    <source>
        <dbReference type="Pfam" id="PF01408"/>
    </source>
</evidence>
<dbReference type="InterPro" id="IPR036291">
    <property type="entry name" value="NAD(P)-bd_dom_sf"/>
</dbReference>
<gene>
    <name evidence="3" type="ORF">ACFO5O_15025</name>
</gene>
<dbReference type="Gene3D" id="3.30.360.10">
    <property type="entry name" value="Dihydrodipicolinate Reductase, domain 2"/>
    <property type="match status" value="1"/>
</dbReference>
<organism evidence="3 4">
    <name type="scientific">Geojedonia litorea</name>
    <dbReference type="NCBI Taxonomy" id="1268269"/>
    <lineage>
        <taxon>Bacteria</taxon>
        <taxon>Pseudomonadati</taxon>
        <taxon>Bacteroidota</taxon>
        <taxon>Flavobacteriia</taxon>
        <taxon>Flavobacteriales</taxon>
        <taxon>Flavobacteriaceae</taxon>
        <taxon>Geojedonia</taxon>
    </lineage>
</organism>
<proteinExistence type="predicted"/>
<dbReference type="EMBL" id="JBHSGP010000024">
    <property type="protein sequence ID" value="MFC4723637.1"/>
    <property type="molecule type" value="Genomic_DNA"/>
</dbReference>
<dbReference type="SUPFAM" id="SSF51735">
    <property type="entry name" value="NAD(P)-binding Rossmann-fold domains"/>
    <property type="match status" value="1"/>
</dbReference>
<protein>
    <submittedName>
        <fullName evidence="3">Gfo/Idh/MocA family protein</fullName>
    </submittedName>
</protein>
<reference evidence="4" key="1">
    <citation type="journal article" date="2019" name="Int. J. Syst. Evol. Microbiol.">
        <title>The Global Catalogue of Microorganisms (GCM) 10K type strain sequencing project: providing services to taxonomists for standard genome sequencing and annotation.</title>
        <authorList>
            <consortium name="The Broad Institute Genomics Platform"/>
            <consortium name="The Broad Institute Genome Sequencing Center for Infectious Disease"/>
            <person name="Wu L."/>
            <person name="Ma J."/>
        </authorList>
    </citation>
    <scope>NUCLEOTIDE SEQUENCE [LARGE SCALE GENOMIC DNA]</scope>
    <source>
        <strain evidence="4">CCUG 63682</strain>
    </source>
</reference>
<dbReference type="InterPro" id="IPR000683">
    <property type="entry name" value="Gfo/Idh/MocA-like_OxRdtase_N"/>
</dbReference>
<dbReference type="RefSeq" id="WP_387965260.1">
    <property type="nucleotide sequence ID" value="NZ_JBHSGP010000024.1"/>
</dbReference>
<dbReference type="PANTHER" id="PTHR43249:SF1">
    <property type="entry name" value="D-GLUCOSIDE 3-DEHYDROGENASE"/>
    <property type="match status" value="1"/>
</dbReference>
<evidence type="ECO:0000313" key="4">
    <source>
        <dbReference type="Proteomes" id="UP001595953"/>
    </source>
</evidence>
<feature type="domain" description="GFO/IDH/MocA-like oxidoreductase" evidence="2">
    <location>
        <begin position="136"/>
        <end position="257"/>
    </location>
</feature>
<dbReference type="Pfam" id="PF01408">
    <property type="entry name" value="GFO_IDH_MocA"/>
    <property type="match status" value="1"/>
</dbReference>
<dbReference type="Pfam" id="PF22725">
    <property type="entry name" value="GFO_IDH_MocA_C3"/>
    <property type="match status" value="1"/>
</dbReference>
<feature type="domain" description="Gfo/Idh/MocA-like oxidoreductase N-terminal" evidence="1">
    <location>
        <begin position="8"/>
        <end position="126"/>
    </location>
</feature>
<evidence type="ECO:0000313" key="3">
    <source>
        <dbReference type="EMBL" id="MFC4723637.1"/>
    </source>
</evidence>
<sequence>MDKDTIVWGIIGCGDVAEVKSGPAFQKCDNSLLLAVMRRNGELAKDFANRHKVQLWYDNANKLLANPDINAVYIATPPSTHLEYALNALKAGKDVYIEKPMVLSKKEALQLETAVNKSNQKLVVAHYRRFLPMYIMAKELLDSNAIGNVKFVDLRFLQPIDFNSKATWRLEEEVSGGGYFHDIAPHQLDLMYHFFGSYTVAKGIAVNQSGINKVDDTVNGLINFKSGVQFRGMWSFAIPKCLEEDCCIIYGEEGTIEFSFYEEQLKLNSKKINKEFNFKNPINIQQPMIQETVNYFLGKRSNPCPVEDGVLVINLIEDFTKDNN</sequence>
<dbReference type="Proteomes" id="UP001595953">
    <property type="component" value="Unassembled WGS sequence"/>
</dbReference>
<comment type="caution">
    <text evidence="3">The sequence shown here is derived from an EMBL/GenBank/DDBJ whole genome shotgun (WGS) entry which is preliminary data.</text>
</comment>
<dbReference type="PANTHER" id="PTHR43249">
    <property type="entry name" value="UDP-N-ACETYL-2-AMINO-2-DEOXY-D-GLUCURONATE OXIDASE"/>
    <property type="match status" value="1"/>
</dbReference>